<comment type="similarity">
    <text evidence="1">Belongs to the ATP-dependent AMP-binding enzyme family.</text>
</comment>
<feature type="domain" description="AMP-binding enzyme C-terminal" evidence="3">
    <location>
        <begin position="94"/>
        <end position="173"/>
    </location>
</feature>
<dbReference type="Gene3D" id="3.30.300.30">
    <property type="match status" value="1"/>
</dbReference>
<dbReference type="OrthoDB" id="288590at2759"/>
<dbReference type="PANTHER" id="PTHR43859:SF7">
    <property type="entry name" value="ACETATE_BUTYRATE--COA LIGASE AAE7, PEROXISOMAL"/>
    <property type="match status" value="1"/>
</dbReference>
<evidence type="ECO:0000313" key="5">
    <source>
        <dbReference type="Proteomes" id="UP000636800"/>
    </source>
</evidence>
<dbReference type="PANTHER" id="PTHR43859">
    <property type="entry name" value="ACYL-ACTIVATING ENZYME"/>
    <property type="match status" value="1"/>
</dbReference>
<name>A0A835VE52_VANPL</name>
<dbReference type="InterPro" id="IPR045851">
    <property type="entry name" value="AMP-bd_C_sf"/>
</dbReference>
<dbReference type="AlphaFoldDB" id="A0A835VE52"/>
<dbReference type="Proteomes" id="UP000636800">
    <property type="component" value="Chromosome 1"/>
</dbReference>
<gene>
    <name evidence="4" type="ORF">HPP92_002055</name>
</gene>
<proteinExistence type="inferred from homology"/>
<evidence type="ECO:0000256" key="2">
    <source>
        <dbReference type="ARBA" id="ARBA00022598"/>
    </source>
</evidence>
<reference evidence="4 5" key="1">
    <citation type="journal article" date="2020" name="Nat. Food">
        <title>A phased Vanilla planifolia genome enables genetic improvement of flavour and production.</title>
        <authorList>
            <person name="Hasing T."/>
            <person name="Tang H."/>
            <person name="Brym M."/>
            <person name="Khazi F."/>
            <person name="Huang T."/>
            <person name="Chambers A.H."/>
        </authorList>
    </citation>
    <scope>NUCLEOTIDE SEQUENCE [LARGE SCALE GENOMIC DNA]</scope>
    <source>
        <tissue evidence="4">Leaf</tissue>
    </source>
</reference>
<dbReference type="EMBL" id="JADCNL010000001">
    <property type="protein sequence ID" value="KAG0497364.1"/>
    <property type="molecule type" value="Genomic_DNA"/>
</dbReference>
<sequence>MSAHGFHVTHTYGLSEHHEARARRLEDHGRDRHAWQLRHEGLPRKPRSERGGVCRWLVSLWEILALNTPDGYVEIKDRSKDIIISGGENISSLEVERMLYQHPSVLEAAVVARPDEQWGESPCAFITLKRDAEGMDEKALLVDIATFCRSEMPAYWVPKSLVFGPLPKTATGKVQKNILREKAKQLGPVRKSRM</sequence>
<dbReference type="SUPFAM" id="SSF56801">
    <property type="entry name" value="Acetyl-CoA synthetase-like"/>
    <property type="match status" value="1"/>
</dbReference>
<dbReference type="Pfam" id="PF13193">
    <property type="entry name" value="AMP-binding_C"/>
    <property type="match status" value="1"/>
</dbReference>
<accession>A0A835VE52</accession>
<comment type="caution">
    <text evidence="4">The sequence shown here is derived from an EMBL/GenBank/DDBJ whole genome shotgun (WGS) entry which is preliminary data.</text>
</comment>
<evidence type="ECO:0000256" key="1">
    <source>
        <dbReference type="ARBA" id="ARBA00006432"/>
    </source>
</evidence>
<evidence type="ECO:0000259" key="3">
    <source>
        <dbReference type="Pfam" id="PF13193"/>
    </source>
</evidence>
<dbReference type="InterPro" id="IPR025110">
    <property type="entry name" value="AMP-bd_C"/>
</dbReference>
<organism evidence="4 5">
    <name type="scientific">Vanilla planifolia</name>
    <name type="common">Vanilla</name>
    <dbReference type="NCBI Taxonomy" id="51239"/>
    <lineage>
        <taxon>Eukaryota</taxon>
        <taxon>Viridiplantae</taxon>
        <taxon>Streptophyta</taxon>
        <taxon>Embryophyta</taxon>
        <taxon>Tracheophyta</taxon>
        <taxon>Spermatophyta</taxon>
        <taxon>Magnoliopsida</taxon>
        <taxon>Liliopsida</taxon>
        <taxon>Asparagales</taxon>
        <taxon>Orchidaceae</taxon>
        <taxon>Vanilloideae</taxon>
        <taxon>Vanilleae</taxon>
        <taxon>Vanilla</taxon>
    </lineage>
</organism>
<evidence type="ECO:0000313" key="4">
    <source>
        <dbReference type="EMBL" id="KAG0497364.1"/>
    </source>
</evidence>
<protein>
    <recommendedName>
        <fullName evidence="3">AMP-binding enzyme C-terminal domain-containing protein</fullName>
    </recommendedName>
</protein>
<keyword evidence="5" id="KW-1185">Reference proteome</keyword>
<keyword evidence="2" id="KW-0436">Ligase</keyword>
<dbReference type="FunFam" id="3.30.300.30:FF:000008">
    <property type="entry name" value="2,3-dihydroxybenzoate-AMP ligase"/>
    <property type="match status" value="1"/>
</dbReference>
<dbReference type="GO" id="GO:0016874">
    <property type="term" value="F:ligase activity"/>
    <property type="evidence" value="ECO:0007669"/>
    <property type="project" value="UniProtKB-KW"/>
</dbReference>